<feature type="compositionally biased region" description="Basic and acidic residues" evidence="1">
    <location>
        <begin position="433"/>
        <end position="446"/>
    </location>
</feature>
<dbReference type="RefSeq" id="WP_176582431.1">
    <property type="nucleotide sequence ID" value="NZ_FNLF01000002.1"/>
</dbReference>
<dbReference type="AlphaFoldDB" id="A0A1H1DIJ6"/>
<evidence type="ECO:0000313" key="3">
    <source>
        <dbReference type="Proteomes" id="UP000183053"/>
    </source>
</evidence>
<accession>A0A1H1DIJ6</accession>
<feature type="compositionally biased region" description="Basic and acidic residues" evidence="1">
    <location>
        <begin position="351"/>
        <end position="360"/>
    </location>
</feature>
<proteinExistence type="predicted"/>
<keyword evidence="3" id="KW-1185">Reference proteome</keyword>
<organism evidence="2 3">
    <name type="scientific">Tsukamurella pulmonis</name>
    <dbReference type="NCBI Taxonomy" id="47312"/>
    <lineage>
        <taxon>Bacteria</taxon>
        <taxon>Bacillati</taxon>
        <taxon>Actinomycetota</taxon>
        <taxon>Actinomycetes</taxon>
        <taxon>Mycobacteriales</taxon>
        <taxon>Tsukamurellaceae</taxon>
        <taxon>Tsukamurella</taxon>
    </lineage>
</organism>
<dbReference type="Proteomes" id="UP000183053">
    <property type="component" value="Unassembled WGS sequence"/>
</dbReference>
<feature type="region of interest" description="Disordered" evidence="1">
    <location>
        <begin position="342"/>
        <end position="446"/>
    </location>
</feature>
<evidence type="ECO:0000313" key="2">
    <source>
        <dbReference type="EMBL" id="SDQ76190.1"/>
    </source>
</evidence>
<name>A0A1H1DIJ6_9ACTN</name>
<reference evidence="3" key="1">
    <citation type="submission" date="2016-10" db="EMBL/GenBank/DDBJ databases">
        <authorList>
            <person name="Varghese N."/>
            <person name="Submissions S."/>
        </authorList>
    </citation>
    <scope>NUCLEOTIDE SEQUENCE [LARGE SCALE GENOMIC DNA]</scope>
    <source>
        <strain evidence="3">DSM 44142</strain>
    </source>
</reference>
<gene>
    <name evidence="2" type="ORF">SAMN04489765_1742</name>
</gene>
<sequence length="446" mass="48056">MRTSALAGHEPVDPKFLAPISGADVSRRRGYHSEGDVTARVTETADGVDLNEIWNEQVSALSILNEHRTTLASLLSYTTTDAALAVAQGPDAGVKMELASEFGVPSAYRPNQDYLRMGLPFKDWDTRSAFTWKFLRDASSEQVSAIFAAGIEADNRLVTGSIFNRLFSPAPAIADDTQLTVYGLYNGTDGIAPPSYMGREFPATTTHYFTTGSAVLDSADVENGMKLLTDKGFGTKVSGSTLLIIANEDTVEHMTEWRRGHPTRAAEAGEPEAPTARYDFVLSAGAPAYLTTETVVGQIAPAQFQGLDVLGSYGPAFVVTNHLIPAGYVLVVATGGPNSALNPVAVRQHPKPGDLGDRSHRPSRRLRLAQDPPIQTARAPDRRDRCDPPGLFDAARPARRTRPPIQRGSRHASPTNGRPEPDPPPRGRPRRALVPEHAAHCRPADG</sequence>
<dbReference type="EMBL" id="FNLF01000002">
    <property type="protein sequence ID" value="SDQ76190.1"/>
    <property type="molecule type" value="Genomic_DNA"/>
</dbReference>
<evidence type="ECO:0000256" key="1">
    <source>
        <dbReference type="SAM" id="MobiDB-lite"/>
    </source>
</evidence>
<protein>
    <submittedName>
        <fullName evidence="2">Uncharacterized protein</fullName>
    </submittedName>
</protein>